<dbReference type="EMBL" id="JACHNU010000004">
    <property type="protein sequence ID" value="MBB4663474.1"/>
    <property type="molecule type" value="Genomic_DNA"/>
</dbReference>
<evidence type="ECO:0000259" key="2">
    <source>
        <dbReference type="Pfam" id="PF08486"/>
    </source>
</evidence>
<dbReference type="GO" id="GO:0030435">
    <property type="term" value="P:sporulation resulting in formation of a cellular spore"/>
    <property type="evidence" value="ECO:0007669"/>
    <property type="project" value="InterPro"/>
</dbReference>
<dbReference type="NCBIfam" id="TIGR02669">
    <property type="entry name" value="SpoIID_LytB"/>
    <property type="match status" value="1"/>
</dbReference>
<proteinExistence type="predicted"/>
<accession>A0A840IHD1</accession>
<evidence type="ECO:0000256" key="1">
    <source>
        <dbReference type="SAM" id="SignalP"/>
    </source>
</evidence>
<sequence length="389" mass="40599">MSRRPSPLTTVLALLLAALFTAGAAAIAGAAARPAPQAGAAAATLVAEGGGWGHGVGMSQWGAQGFATNGRGYRWILGHYYRGTKLEKLRRTRTVRVLLGTSGPVTITGAVRAGKRTLNPRVSYRASVAGKAIALRGGGRTIRIAAKAPVTGRPVVGVGGKGRYRGALLLSRAPGGDLRVVNRVGLEDYMRGVVPHEAYSTWHAEALKAQAVVARTYAIAIVKGDGRDYDQFDDTRSQAYVGIARETAATDAAVRATRGEVVTYGGEPVPTYFHASSGGHTENVEVGFPGSSPRPYLVGVDDPYDGAASSNVNHRWLRRIPLATAQARLRSAGLLDGSLLGVEVVRRGASPRIATARVLGSGGIRTVDGAALKTALQLPEIPSSLTLTR</sequence>
<protein>
    <submittedName>
        <fullName evidence="3">Stage II sporulation protein D</fullName>
    </submittedName>
</protein>
<reference evidence="3 4" key="1">
    <citation type="submission" date="2020-08" db="EMBL/GenBank/DDBJ databases">
        <title>Genomic Encyclopedia of Archaeal and Bacterial Type Strains, Phase II (KMG-II): from individual species to whole genera.</title>
        <authorList>
            <person name="Goeker M."/>
        </authorList>
    </citation>
    <scope>NUCLEOTIDE SEQUENCE [LARGE SCALE GENOMIC DNA]</scope>
    <source>
        <strain evidence="3 4">DSM 23288</strain>
    </source>
</reference>
<name>A0A840IHD1_9ACTN</name>
<dbReference type="Pfam" id="PF08486">
    <property type="entry name" value="SpoIID"/>
    <property type="match status" value="1"/>
</dbReference>
<dbReference type="RefSeq" id="WP_183343202.1">
    <property type="nucleotide sequence ID" value="NZ_JACHNU010000004.1"/>
</dbReference>
<dbReference type="Proteomes" id="UP000585272">
    <property type="component" value="Unassembled WGS sequence"/>
</dbReference>
<dbReference type="AlphaFoldDB" id="A0A840IHD1"/>
<gene>
    <name evidence="3" type="ORF">BDZ31_003069</name>
</gene>
<keyword evidence="1" id="KW-0732">Signal</keyword>
<evidence type="ECO:0000313" key="4">
    <source>
        <dbReference type="Proteomes" id="UP000585272"/>
    </source>
</evidence>
<evidence type="ECO:0000313" key="3">
    <source>
        <dbReference type="EMBL" id="MBB4663474.1"/>
    </source>
</evidence>
<dbReference type="InterPro" id="IPR013693">
    <property type="entry name" value="SpoIID/LytB_N"/>
</dbReference>
<comment type="caution">
    <text evidence="3">The sequence shown here is derived from an EMBL/GenBank/DDBJ whole genome shotgun (WGS) entry which is preliminary data.</text>
</comment>
<feature type="chain" id="PRO_5039123735" evidence="1">
    <location>
        <begin position="25"/>
        <end position="389"/>
    </location>
</feature>
<organism evidence="3 4">
    <name type="scientific">Conexibacter arvalis</name>
    <dbReference type="NCBI Taxonomy" id="912552"/>
    <lineage>
        <taxon>Bacteria</taxon>
        <taxon>Bacillati</taxon>
        <taxon>Actinomycetota</taxon>
        <taxon>Thermoleophilia</taxon>
        <taxon>Solirubrobacterales</taxon>
        <taxon>Conexibacteraceae</taxon>
        <taxon>Conexibacter</taxon>
    </lineage>
</organism>
<dbReference type="InterPro" id="IPR013486">
    <property type="entry name" value="SpoIID/LytB"/>
</dbReference>
<feature type="domain" description="Sporulation stage II protein D amidase enhancer LytB N-terminal" evidence="2">
    <location>
        <begin position="176"/>
        <end position="264"/>
    </location>
</feature>
<feature type="signal peptide" evidence="1">
    <location>
        <begin position="1"/>
        <end position="24"/>
    </location>
</feature>
<keyword evidence="4" id="KW-1185">Reference proteome</keyword>